<evidence type="ECO:0000313" key="1">
    <source>
        <dbReference type="EMBL" id="MDI5973973.1"/>
    </source>
</evidence>
<name>A0AA90HAV6_9ACTN</name>
<sequence>MDDKKAAFLEAGLDLLRSYEADLAAVFRLTVTAVFSSRTSETPGSMTSSAAIGAVWISPADSWTPQDLTEAYVHELTHTLVMLDEHRYGHYPHREELDNPVNLVPSAIRREKRTLFASAHSIFVAAELLRLRERHHGHGFDFRLHPASRALRDNALRALDSILTMPNRDRLVGPRLRELLDATGESMRSLRLGPTGS</sequence>
<dbReference type="RefSeq" id="WP_271313416.1">
    <property type="nucleotide sequence ID" value="NZ_JABXJJ020000057.1"/>
</dbReference>
<proteinExistence type="predicted"/>
<dbReference type="NCBIfam" id="TIGR04267">
    <property type="entry name" value="mod_HExxH"/>
    <property type="match status" value="1"/>
</dbReference>
<organism evidence="1">
    <name type="scientific">Streptantibioticus silvisoli</name>
    <dbReference type="NCBI Taxonomy" id="2705255"/>
    <lineage>
        <taxon>Bacteria</taxon>
        <taxon>Bacillati</taxon>
        <taxon>Actinomycetota</taxon>
        <taxon>Actinomycetes</taxon>
        <taxon>Kitasatosporales</taxon>
        <taxon>Streptomycetaceae</taxon>
        <taxon>Streptantibioticus</taxon>
    </lineage>
</organism>
<protein>
    <submittedName>
        <fullName evidence="1">HEXXH motif-containing putative peptide modification protein</fullName>
    </submittedName>
</protein>
<reference evidence="1" key="1">
    <citation type="submission" date="2023-05" db="EMBL/GenBank/DDBJ databases">
        <title>Streptantibioticus silvisoli sp. nov., acidotolerant actinomycetes 1 from pine litter.</title>
        <authorList>
            <person name="Swiecimska M."/>
            <person name="Golinska P."/>
            <person name="Sangal V."/>
            <person name="Wachnowicz B."/>
            <person name="Goodfellow M."/>
        </authorList>
    </citation>
    <scope>NUCLEOTIDE SEQUENCE</scope>
    <source>
        <strain evidence="1">SL13</strain>
    </source>
</reference>
<accession>A0AA90HAV6</accession>
<gene>
    <name evidence="1" type="ORF">POF50_032300</name>
</gene>
<comment type="caution">
    <text evidence="1">The sequence shown here is derived from an EMBL/GenBank/DDBJ whole genome shotgun (WGS) entry which is preliminary data.</text>
</comment>
<dbReference type="EMBL" id="JABXJJ020000057">
    <property type="protein sequence ID" value="MDI5973973.1"/>
    <property type="molecule type" value="Genomic_DNA"/>
</dbReference>
<dbReference type="InterPro" id="IPR026337">
    <property type="entry name" value="AKG_HExxH"/>
</dbReference>
<dbReference type="AlphaFoldDB" id="A0AA90HAV6"/>